<dbReference type="AlphaFoldDB" id="A0A1I0VUH6"/>
<dbReference type="InterPro" id="IPR011712">
    <property type="entry name" value="Sig_transdc_His_kin_sub3_dim/P"/>
</dbReference>
<dbReference type="Gene3D" id="3.30.565.10">
    <property type="entry name" value="Histidine kinase-like ATPase, C-terminal domain"/>
    <property type="match status" value="1"/>
</dbReference>
<dbReference type="InterPro" id="IPR003594">
    <property type="entry name" value="HATPase_dom"/>
</dbReference>
<keyword evidence="9" id="KW-0472">Membrane</keyword>
<dbReference type="EMBL" id="FOKG01000001">
    <property type="protein sequence ID" value="SFA79972.1"/>
    <property type="molecule type" value="Genomic_DNA"/>
</dbReference>
<keyword evidence="5" id="KW-0547">Nucleotide-binding</keyword>
<evidence type="ECO:0000313" key="13">
    <source>
        <dbReference type="Proteomes" id="UP000243799"/>
    </source>
</evidence>
<comment type="catalytic activity">
    <reaction evidence="1">
        <text>ATP + protein L-histidine = ADP + protein N-phospho-L-histidine.</text>
        <dbReference type="EC" id="2.7.13.3"/>
    </reaction>
</comment>
<feature type="transmembrane region" description="Helical" evidence="9">
    <location>
        <begin position="316"/>
        <end position="335"/>
    </location>
</feature>
<sequence>MATWPRCGAAAILYRRCVPPETPVRTVGDWLQRLGLPGVVLLAALLCDLAIVGMASFDDVGPVGSDLALLPGVLAMAACARWAPRRPAMAAFAGAGVLVGASVLIRASTATPYSAILSNVSFTETVAGFELVYFAVRGLHAGIAFIATSSLVVGGLIAVGTRTGYIDPGGADFFQSMFFGSLLLVAAVLTGLQNRKPRQRPKDRLLGELLRNQWPVIGVLALALFLELASASNAGLRAGPTVLCSLVAALVAITAARYPVQAGIALAAVMSVSGMATNVFLRSDNSYLMVGAVPSTQIAAALAVVVFLIRFADPRRVWPVIGLLSVVVALTALAAEGSRGTFSGASVRQLFVSAVLLLGIAVAFGMFLRSRDIQRTQAVQTAVNDAQTSERMALARELHDVVAHHVTGIVVQAQAAKMVAGQDPRIAAEAMDRIEKAGTEALTAMRRLVRSMRGDTSAGTTEFSEQATTDLAADLRRLVESANHGVPTEIDLDLPSGLPQEVARSTLRLVQESLTNVGKHATGATKAVVSVRVADGELHVRVSDDGNHAATRPDRAAALGSGGYGLVGMRERVELLHGRLSAGPGPDGGWLVEVWLPLEGGEE</sequence>
<evidence type="ECO:0000256" key="9">
    <source>
        <dbReference type="SAM" id="Phobius"/>
    </source>
</evidence>
<keyword evidence="4" id="KW-0808">Transferase</keyword>
<evidence type="ECO:0000259" key="10">
    <source>
        <dbReference type="Pfam" id="PF02518"/>
    </source>
</evidence>
<dbReference type="CDD" id="cd16917">
    <property type="entry name" value="HATPase_UhpB-NarQ-NarX-like"/>
    <property type="match status" value="1"/>
</dbReference>
<dbReference type="Pfam" id="PF07730">
    <property type="entry name" value="HisKA_3"/>
    <property type="match status" value="1"/>
</dbReference>
<keyword evidence="6 12" id="KW-0418">Kinase</keyword>
<evidence type="ECO:0000256" key="1">
    <source>
        <dbReference type="ARBA" id="ARBA00000085"/>
    </source>
</evidence>
<feature type="transmembrane region" description="Helical" evidence="9">
    <location>
        <begin position="213"/>
        <end position="232"/>
    </location>
</feature>
<feature type="transmembrane region" description="Helical" evidence="9">
    <location>
        <begin position="34"/>
        <end position="57"/>
    </location>
</feature>
<keyword evidence="9" id="KW-0812">Transmembrane</keyword>
<proteinExistence type="predicted"/>
<organism evidence="12 13">
    <name type="scientific">Amycolatopsis marina</name>
    <dbReference type="NCBI Taxonomy" id="490629"/>
    <lineage>
        <taxon>Bacteria</taxon>
        <taxon>Bacillati</taxon>
        <taxon>Actinomycetota</taxon>
        <taxon>Actinomycetes</taxon>
        <taxon>Pseudonocardiales</taxon>
        <taxon>Pseudonocardiaceae</taxon>
        <taxon>Amycolatopsis</taxon>
    </lineage>
</organism>
<name>A0A1I0VUH6_9PSEU</name>
<dbReference type="Gene3D" id="1.20.5.1930">
    <property type="match status" value="1"/>
</dbReference>
<gene>
    <name evidence="12" type="ORF">SAMN05216266_101504</name>
</gene>
<keyword evidence="7" id="KW-0067">ATP-binding</keyword>
<evidence type="ECO:0000256" key="8">
    <source>
        <dbReference type="ARBA" id="ARBA00023012"/>
    </source>
</evidence>
<keyword evidence="9" id="KW-1133">Transmembrane helix</keyword>
<protein>
    <recommendedName>
        <fullName evidence="2">histidine kinase</fullName>
        <ecNumber evidence="2">2.7.13.3</ecNumber>
    </recommendedName>
</protein>
<evidence type="ECO:0000313" key="12">
    <source>
        <dbReference type="EMBL" id="SFA79972.1"/>
    </source>
</evidence>
<feature type="transmembrane region" description="Helical" evidence="9">
    <location>
        <begin position="287"/>
        <end position="309"/>
    </location>
</feature>
<dbReference type="GO" id="GO:0005524">
    <property type="term" value="F:ATP binding"/>
    <property type="evidence" value="ECO:0007669"/>
    <property type="project" value="UniProtKB-KW"/>
</dbReference>
<dbReference type="PANTHER" id="PTHR24421">
    <property type="entry name" value="NITRATE/NITRITE SENSOR PROTEIN NARX-RELATED"/>
    <property type="match status" value="1"/>
</dbReference>
<evidence type="ECO:0000256" key="5">
    <source>
        <dbReference type="ARBA" id="ARBA00022741"/>
    </source>
</evidence>
<evidence type="ECO:0000256" key="3">
    <source>
        <dbReference type="ARBA" id="ARBA00022553"/>
    </source>
</evidence>
<evidence type="ECO:0000256" key="4">
    <source>
        <dbReference type="ARBA" id="ARBA00022679"/>
    </source>
</evidence>
<evidence type="ECO:0000256" key="2">
    <source>
        <dbReference type="ARBA" id="ARBA00012438"/>
    </source>
</evidence>
<feature type="domain" description="Histidine kinase/HSP90-like ATPase" evidence="10">
    <location>
        <begin position="507"/>
        <end position="599"/>
    </location>
</feature>
<dbReference type="STRING" id="490629.SAMN05216266_101504"/>
<dbReference type="PANTHER" id="PTHR24421:SF10">
    <property type="entry name" value="NITRATE_NITRITE SENSOR PROTEIN NARQ"/>
    <property type="match status" value="1"/>
</dbReference>
<evidence type="ECO:0000256" key="7">
    <source>
        <dbReference type="ARBA" id="ARBA00022840"/>
    </source>
</evidence>
<feature type="domain" description="Signal transduction histidine kinase subgroup 3 dimerisation and phosphoacceptor" evidence="11">
    <location>
        <begin position="390"/>
        <end position="454"/>
    </location>
</feature>
<dbReference type="GO" id="GO:0046983">
    <property type="term" value="F:protein dimerization activity"/>
    <property type="evidence" value="ECO:0007669"/>
    <property type="project" value="InterPro"/>
</dbReference>
<accession>A0A1I0VUH6</accession>
<dbReference type="Proteomes" id="UP000243799">
    <property type="component" value="Unassembled WGS sequence"/>
</dbReference>
<dbReference type="InterPro" id="IPR050482">
    <property type="entry name" value="Sensor_HK_TwoCompSys"/>
</dbReference>
<dbReference type="GO" id="GO:0016020">
    <property type="term" value="C:membrane"/>
    <property type="evidence" value="ECO:0007669"/>
    <property type="project" value="InterPro"/>
</dbReference>
<feature type="transmembrane region" description="Helical" evidence="9">
    <location>
        <begin position="347"/>
        <end position="368"/>
    </location>
</feature>
<feature type="transmembrane region" description="Helical" evidence="9">
    <location>
        <begin position="173"/>
        <end position="192"/>
    </location>
</feature>
<dbReference type="Pfam" id="PF02518">
    <property type="entry name" value="HATPase_c"/>
    <property type="match status" value="1"/>
</dbReference>
<keyword evidence="13" id="KW-1185">Reference proteome</keyword>
<dbReference type="SUPFAM" id="SSF55874">
    <property type="entry name" value="ATPase domain of HSP90 chaperone/DNA topoisomerase II/histidine kinase"/>
    <property type="match status" value="1"/>
</dbReference>
<dbReference type="InterPro" id="IPR036890">
    <property type="entry name" value="HATPase_C_sf"/>
</dbReference>
<keyword evidence="8" id="KW-0902">Two-component regulatory system</keyword>
<feature type="transmembrane region" description="Helical" evidence="9">
    <location>
        <begin position="238"/>
        <end position="256"/>
    </location>
</feature>
<feature type="transmembrane region" description="Helical" evidence="9">
    <location>
        <begin position="63"/>
        <end position="83"/>
    </location>
</feature>
<reference evidence="13" key="1">
    <citation type="submission" date="2016-10" db="EMBL/GenBank/DDBJ databases">
        <authorList>
            <person name="Varghese N."/>
            <person name="Submissions S."/>
        </authorList>
    </citation>
    <scope>NUCLEOTIDE SEQUENCE [LARGE SCALE GENOMIC DNA]</scope>
    <source>
        <strain evidence="13">CGMCC 4.3568</strain>
    </source>
</reference>
<evidence type="ECO:0000256" key="6">
    <source>
        <dbReference type="ARBA" id="ARBA00022777"/>
    </source>
</evidence>
<keyword evidence="3" id="KW-0597">Phosphoprotein</keyword>
<feature type="transmembrane region" description="Helical" evidence="9">
    <location>
        <begin position="90"/>
        <end position="109"/>
    </location>
</feature>
<evidence type="ECO:0000259" key="11">
    <source>
        <dbReference type="Pfam" id="PF07730"/>
    </source>
</evidence>
<dbReference type="GO" id="GO:0000155">
    <property type="term" value="F:phosphorelay sensor kinase activity"/>
    <property type="evidence" value="ECO:0007669"/>
    <property type="project" value="InterPro"/>
</dbReference>
<feature type="transmembrane region" description="Helical" evidence="9">
    <location>
        <begin position="143"/>
        <end position="161"/>
    </location>
</feature>
<dbReference type="EC" id="2.7.13.3" evidence="2"/>